<dbReference type="SUPFAM" id="SSF56672">
    <property type="entry name" value="DNA/RNA polymerases"/>
    <property type="match status" value="1"/>
</dbReference>
<accession>A0AAQ3UQQ2</accession>
<evidence type="ECO:0000259" key="8">
    <source>
        <dbReference type="Pfam" id="PF17917"/>
    </source>
</evidence>
<keyword evidence="7" id="KW-0812">Transmembrane</keyword>
<evidence type="ECO:0000313" key="9">
    <source>
        <dbReference type="EMBL" id="WVZ93699.1"/>
    </source>
</evidence>
<protein>
    <recommendedName>
        <fullName evidence="8">Reverse transcriptase RNase H-like domain-containing protein</fullName>
    </recommendedName>
</protein>
<evidence type="ECO:0000256" key="6">
    <source>
        <dbReference type="ARBA" id="ARBA00022918"/>
    </source>
</evidence>
<dbReference type="InterPro" id="IPR043128">
    <property type="entry name" value="Rev_trsase/Diguanyl_cyclase"/>
</dbReference>
<keyword evidence="7" id="KW-1133">Transmembrane helix</keyword>
<dbReference type="Proteomes" id="UP001341281">
    <property type="component" value="Chromosome 09"/>
</dbReference>
<dbReference type="EMBL" id="CP144753">
    <property type="protein sequence ID" value="WVZ93699.1"/>
    <property type="molecule type" value="Genomic_DNA"/>
</dbReference>
<feature type="transmembrane region" description="Helical" evidence="7">
    <location>
        <begin position="60"/>
        <end position="82"/>
    </location>
</feature>
<dbReference type="CDD" id="cd01647">
    <property type="entry name" value="RT_LTR"/>
    <property type="match status" value="1"/>
</dbReference>
<evidence type="ECO:0000256" key="3">
    <source>
        <dbReference type="ARBA" id="ARBA00022722"/>
    </source>
</evidence>
<dbReference type="InterPro" id="IPR041373">
    <property type="entry name" value="RT_RNaseH"/>
</dbReference>
<dbReference type="Gene3D" id="3.10.10.10">
    <property type="entry name" value="HIV Type 1 Reverse Transcriptase, subunit A, domain 1"/>
    <property type="match status" value="1"/>
</dbReference>
<keyword evidence="5" id="KW-0378">Hydrolase</keyword>
<evidence type="ECO:0000256" key="2">
    <source>
        <dbReference type="ARBA" id="ARBA00022695"/>
    </source>
</evidence>
<keyword evidence="6" id="KW-0695">RNA-directed DNA polymerase</keyword>
<dbReference type="Pfam" id="PF17917">
    <property type="entry name" value="RT_RNaseH"/>
    <property type="match status" value="1"/>
</dbReference>
<dbReference type="PANTHER" id="PTHR37984:SF5">
    <property type="entry name" value="PROTEIN NYNRIN-LIKE"/>
    <property type="match status" value="1"/>
</dbReference>
<dbReference type="AlphaFoldDB" id="A0AAQ3UQQ2"/>
<keyword evidence="10" id="KW-1185">Reference proteome</keyword>
<dbReference type="GO" id="GO:0016787">
    <property type="term" value="F:hydrolase activity"/>
    <property type="evidence" value="ECO:0007669"/>
    <property type="project" value="UniProtKB-KW"/>
</dbReference>
<keyword evidence="1" id="KW-0808">Transferase</keyword>
<dbReference type="PANTHER" id="PTHR37984">
    <property type="entry name" value="PROTEIN CBG26694"/>
    <property type="match status" value="1"/>
</dbReference>
<dbReference type="GO" id="GO:0003964">
    <property type="term" value="F:RNA-directed DNA polymerase activity"/>
    <property type="evidence" value="ECO:0007669"/>
    <property type="project" value="UniProtKB-KW"/>
</dbReference>
<evidence type="ECO:0000256" key="1">
    <source>
        <dbReference type="ARBA" id="ARBA00022679"/>
    </source>
</evidence>
<evidence type="ECO:0000256" key="7">
    <source>
        <dbReference type="SAM" id="Phobius"/>
    </source>
</evidence>
<organism evidence="9 10">
    <name type="scientific">Paspalum notatum var. saurae</name>
    <dbReference type="NCBI Taxonomy" id="547442"/>
    <lineage>
        <taxon>Eukaryota</taxon>
        <taxon>Viridiplantae</taxon>
        <taxon>Streptophyta</taxon>
        <taxon>Embryophyta</taxon>
        <taxon>Tracheophyta</taxon>
        <taxon>Spermatophyta</taxon>
        <taxon>Magnoliopsida</taxon>
        <taxon>Liliopsida</taxon>
        <taxon>Poales</taxon>
        <taxon>Poaceae</taxon>
        <taxon>PACMAD clade</taxon>
        <taxon>Panicoideae</taxon>
        <taxon>Andropogonodae</taxon>
        <taxon>Paspaleae</taxon>
        <taxon>Paspalinae</taxon>
        <taxon>Paspalum</taxon>
    </lineage>
</organism>
<keyword evidence="4" id="KW-0255">Endonuclease</keyword>
<evidence type="ECO:0000256" key="4">
    <source>
        <dbReference type="ARBA" id="ARBA00022759"/>
    </source>
</evidence>
<dbReference type="InterPro" id="IPR050951">
    <property type="entry name" value="Retrovirus_Pol_polyprotein"/>
</dbReference>
<proteinExistence type="predicted"/>
<dbReference type="InterPro" id="IPR043502">
    <property type="entry name" value="DNA/RNA_pol_sf"/>
</dbReference>
<sequence>MARSLSPSSTLGPHNLANTEAAKIAGIPYVAKPALHVTVANGDKVACQGRSLDVPLLVEAFFASFYAIPLVGYDIILVIAFLRTLGPILGLCQPVHGVLPHILWHDIGSLGSPHQPAVHAIIVQQQPMLEELLQTFANIFAEPTGLPLARACDLLSMALVALQKDELKRQVASALHARPRHHPPECLSLLCTSLPGQEARQLNSRHFCIDYRELSDELHGARFFTKLDLRSGYHQVRVHHDDIEKIASPRAIRVLVMPFGLTNAPPLPHVKRVLDTLRVNDLFLNQSKCSFGSPSIAYLGNIISATATLGFAGYYRKFIRHFGTRYPMMQLLKKDTYAWLPVAEEAFVTQEGLSTAPLPTFDNCDASGSRFGAVLHQDAGALTFFSRPFAARHLKLATYEHELVGLVQGVRHWRPYLWGHRFLVRTDHCSFKFMLDQHLSTVDGN</sequence>
<gene>
    <name evidence="9" type="ORF">U9M48_039660</name>
</gene>
<reference evidence="9 10" key="1">
    <citation type="submission" date="2024-02" db="EMBL/GenBank/DDBJ databases">
        <title>High-quality chromosome-scale genome assembly of Pensacola bahiagrass (Paspalum notatum Flugge var. saurae).</title>
        <authorList>
            <person name="Vega J.M."/>
            <person name="Podio M."/>
            <person name="Orjuela J."/>
            <person name="Siena L.A."/>
            <person name="Pessino S.C."/>
            <person name="Combes M.C."/>
            <person name="Mariac C."/>
            <person name="Albertini E."/>
            <person name="Pupilli F."/>
            <person name="Ortiz J.P.A."/>
            <person name="Leblanc O."/>
        </authorList>
    </citation>
    <scope>NUCLEOTIDE SEQUENCE [LARGE SCALE GENOMIC DNA]</scope>
    <source>
        <strain evidence="9">R1</strain>
        <tissue evidence="9">Leaf</tissue>
    </source>
</reference>
<feature type="domain" description="Reverse transcriptase RNase H-like" evidence="8">
    <location>
        <begin position="363"/>
        <end position="438"/>
    </location>
</feature>
<evidence type="ECO:0000256" key="5">
    <source>
        <dbReference type="ARBA" id="ARBA00022801"/>
    </source>
</evidence>
<keyword evidence="2" id="KW-0548">Nucleotidyltransferase</keyword>
<name>A0AAQ3UQQ2_PASNO</name>
<keyword evidence="3" id="KW-0540">Nuclease</keyword>
<dbReference type="Gene3D" id="3.30.70.270">
    <property type="match status" value="3"/>
</dbReference>
<dbReference type="GO" id="GO:0004519">
    <property type="term" value="F:endonuclease activity"/>
    <property type="evidence" value="ECO:0007669"/>
    <property type="project" value="UniProtKB-KW"/>
</dbReference>
<keyword evidence="7" id="KW-0472">Membrane</keyword>
<evidence type="ECO:0000313" key="10">
    <source>
        <dbReference type="Proteomes" id="UP001341281"/>
    </source>
</evidence>